<dbReference type="PANTHER" id="PTHR46345:SF8">
    <property type="entry name" value="FORMIN 3, ISOFORM B"/>
    <property type="match status" value="1"/>
</dbReference>
<keyword evidence="3" id="KW-1185">Reference proteome</keyword>
<dbReference type="EMBL" id="JAEAOA010000768">
    <property type="protein sequence ID" value="KAK3599959.1"/>
    <property type="molecule type" value="Genomic_DNA"/>
</dbReference>
<feature type="domain" description="GBD/FH3" evidence="1">
    <location>
        <begin position="1"/>
        <end position="287"/>
    </location>
</feature>
<proteinExistence type="predicted"/>
<protein>
    <recommendedName>
        <fullName evidence="1">GBD/FH3 domain-containing protein</fullName>
    </recommendedName>
</protein>
<dbReference type="PROSITE" id="PS51232">
    <property type="entry name" value="GBD_FH3"/>
    <property type="match status" value="1"/>
</dbReference>
<evidence type="ECO:0000313" key="3">
    <source>
        <dbReference type="Proteomes" id="UP001195483"/>
    </source>
</evidence>
<gene>
    <name evidence="2" type="ORF">CHS0354_012606</name>
</gene>
<reference evidence="2" key="3">
    <citation type="submission" date="2023-05" db="EMBL/GenBank/DDBJ databases">
        <authorList>
            <person name="Smith C.H."/>
        </authorList>
    </citation>
    <scope>NUCLEOTIDE SEQUENCE</scope>
    <source>
        <strain evidence="2">CHS0354</strain>
        <tissue evidence="2">Mantle</tissue>
    </source>
</reference>
<dbReference type="Pfam" id="PF06371">
    <property type="entry name" value="Drf_GBD"/>
    <property type="match status" value="1"/>
</dbReference>
<reference evidence="2" key="2">
    <citation type="journal article" date="2021" name="Genome Biol. Evol.">
        <title>Developing a high-quality reference genome for a parasitic bivalve with doubly uniparental inheritance (Bivalvia: Unionida).</title>
        <authorList>
            <person name="Smith C.H."/>
        </authorList>
    </citation>
    <scope>NUCLEOTIDE SEQUENCE</scope>
    <source>
        <strain evidence="2">CHS0354</strain>
        <tissue evidence="2">Mantle</tissue>
    </source>
</reference>
<dbReference type="InterPro" id="IPR010472">
    <property type="entry name" value="FH3_dom"/>
</dbReference>
<dbReference type="InterPro" id="IPR011989">
    <property type="entry name" value="ARM-like"/>
</dbReference>
<evidence type="ECO:0000313" key="2">
    <source>
        <dbReference type="EMBL" id="KAK3599959.1"/>
    </source>
</evidence>
<name>A0AAE0SY84_9BIVA</name>
<evidence type="ECO:0000259" key="1">
    <source>
        <dbReference type="PROSITE" id="PS51232"/>
    </source>
</evidence>
<dbReference type="InterPro" id="IPR014768">
    <property type="entry name" value="GBD/FH3_dom"/>
</dbReference>
<dbReference type="InterPro" id="IPR010473">
    <property type="entry name" value="GTPase-bd"/>
</dbReference>
<organism evidence="2 3">
    <name type="scientific">Potamilus streckersoni</name>
    <dbReference type="NCBI Taxonomy" id="2493646"/>
    <lineage>
        <taxon>Eukaryota</taxon>
        <taxon>Metazoa</taxon>
        <taxon>Spiralia</taxon>
        <taxon>Lophotrochozoa</taxon>
        <taxon>Mollusca</taxon>
        <taxon>Bivalvia</taxon>
        <taxon>Autobranchia</taxon>
        <taxon>Heteroconchia</taxon>
        <taxon>Palaeoheterodonta</taxon>
        <taxon>Unionida</taxon>
        <taxon>Unionoidea</taxon>
        <taxon>Unionidae</taxon>
        <taxon>Ambleminae</taxon>
        <taxon>Lampsilini</taxon>
        <taxon>Potamilus</taxon>
    </lineage>
</organism>
<dbReference type="SMART" id="SM01140">
    <property type="entry name" value="Drf_GBD"/>
    <property type="match status" value="1"/>
</dbReference>
<dbReference type="GO" id="GO:0031267">
    <property type="term" value="F:small GTPase binding"/>
    <property type="evidence" value="ECO:0007669"/>
    <property type="project" value="InterPro"/>
</dbReference>
<dbReference type="InterPro" id="IPR016024">
    <property type="entry name" value="ARM-type_fold"/>
</dbReference>
<sequence length="287" mass="32169">MMAAETRQMPDTVNNTTMELQQDLARSTPEQCVALTHSVPSVQMYYALRLKLERCGEAWLQSFLDLGGLDSLLNSLDQLTGRGFTSFLDAILQLDCISCVRAVLNSNVGLDFMVNSEGNIKKFAIALNTNNTLPKKHVFEILSALCAYSNNGYRQVLDALSYVKKEADLPHRFSIIVNELKVAESAQHQTSVLTLINCIINCTPEIMERIRIRNEFIFNLMGTLDPIMRIQSFDWYIGPHINHLLAKTLKESSLVKNKIKQVTSSQTLHTALASTARTCFVMAAHLD</sequence>
<dbReference type="GO" id="GO:0003779">
    <property type="term" value="F:actin binding"/>
    <property type="evidence" value="ECO:0007669"/>
    <property type="project" value="InterPro"/>
</dbReference>
<reference evidence="2" key="1">
    <citation type="journal article" date="2021" name="Genome Biol. Evol.">
        <title>A High-Quality Reference Genome for a Parasitic Bivalve with Doubly Uniparental Inheritance (Bivalvia: Unionida).</title>
        <authorList>
            <person name="Smith C.H."/>
        </authorList>
    </citation>
    <scope>NUCLEOTIDE SEQUENCE</scope>
    <source>
        <strain evidence="2">CHS0354</strain>
    </source>
</reference>
<dbReference type="AlphaFoldDB" id="A0AAE0SY84"/>
<dbReference type="GO" id="GO:0030036">
    <property type="term" value="P:actin cytoskeleton organization"/>
    <property type="evidence" value="ECO:0007669"/>
    <property type="project" value="InterPro"/>
</dbReference>
<dbReference type="Proteomes" id="UP001195483">
    <property type="component" value="Unassembled WGS sequence"/>
</dbReference>
<accession>A0AAE0SY84</accession>
<dbReference type="PANTHER" id="PTHR46345">
    <property type="entry name" value="INVERTED FORMIN-2"/>
    <property type="match status" value="1"/>
</dbReference>
<dbReference type="Pfam" id="PF06367">
    <property type="entry name" value="Drf_FH3"/>
    <property type="match status" value="1"/>
</dbReference>
<dbReference type="Gene3D" id="1.25.10.10">
    <property type="entry name" value="Leucine-rich Repeat Variant"/>
    <property type="match status" value="1"/>
</dbReference>
<comment type="caution">
    <text evidence="2">The sequence shown here is derived from an EMBL/GenBank/DDBJ whole genome shotgun (WGS) entry which is preliminary data.</text>
</comment>
<dbReference type="SUPFAM" id="SSF48371">
    <property type="entry name" value="ARM repeat"/>
    <property type="match status" value="1"/>
</dbReference>